<evidence type="ECO:0000313" key="12">
    <source>
        <dbReference type="Proteomes" id="UP001634394"/>
    </source>
</evidence>
<accession>A0ABD3Y2E1</accession>
<sequence length="120" mass="13516">MASCASRAFGMCSNSFIKLETHETLTPEQRQQYEELALEIFTKHSPKDSKAQKIECTGCSASIPDWSTACPSCDTKFPTCIVTGRPLLEYQFWMCSACKHRAYESEIAKRQNCPLCHTPV</sequence>
<feature type="domain" description="IFT121-like zinc finger" evidence="9">
    <location>
        <begin position="78"/>
        <end position="120"/>
    </location>
</feature>
<dbReference type="EMBL" id="JBJQND010000001">
    <property type="protein sequence ID" value="KAL3891458.1"/>
    <property type="molecule type" value="Genomic_DNA"/>
</dbReference>
<dbReference type="InterPro" id="IPR056170">
    <property type="entry name" value="Znf_IFT121-like"/>
</dbReference>
<evidence type="ECO:0000259" key="9">
    <source>
        <dbReference type="Pfam" id="PF23145"/>
    </source>
</evidence>
<dbReference type="GO" id="GO:0030030">
    <property type="term" value="P:cell projection organization"/>
    <property type="evidence" value="ECO:0007669"/>
    <property type="project" value="UniProtKB-KW"/>
</dbReference>
<evidence type="ECO:0000256" key="2">
    <source>
        <dbReference type="ARBA" id="ARBA00022490"/>
    </source>
</evidence>
<comment type="caution">
    <text evidence="11">The sequence shown here is derived from an EMBL/GenBank/DDBJ whole genome shotgun (WGS) entry which is preliminary data.</text>
</comment>
<dbReference type="Proteomes" id="UP001634394">
    <property type="component" value="Unassembled WGS sequence"/>
</dbReference>
<name>A0ABD3Y2E1_SINWO</name>
<evidence type="ECO:0000256" key="1">
    <source>
        <dbReference type="ARBA" id="ARBA00004120"/>
    </source>
</evidence>
<evidence type="ECO:0000256" key="7">
    <source>
        <dbReference type="ARBA" id="ARBA00023212"/>
    </source>
</evidence>
<feature type="domain" description="IFT121-like TPR repeats" evidence="10">
    <location>
        <begin position="2"/>
        <end position="48"/>
    </location>
</feature>
<dbReference type="Pfam" id="PF25768">
    <property type="entry name" value="TPR_IFT121"/>
    <property type="match status" value="1"/>
</dbReference>
<dbReference type="AlphaFoldDB" id="A0ABD3Y2E1"/>
<dbReference type="PANTHER" id="PTHR14920">
    <property type="entry name" value="OSMOTIC AVOIDANCE ABNORMAL PROTEIN 1/WD REPEAT MEMBRANE PROTEIN"/>
    <property type="match status" value="1"/>
</dbReference>
<keyword evidence="3" id="KW-0853">WD repeat</keyword>
<keyword evidence="4" id="KW-0677">Repeat</keyword>
<protein>
    <submittedName>
        <fullName evidence="11">Uncharacterized protein</fullName>
    </submittedName>
</protein>
<evidence type="ECO:0000259" key="10">
    <source>
        <dbReference type="Pfam" id="PF25768"/>
    </source>
</evidence>
<gene>
    <name evidence="11" type="ORF">ACJMK2_003720</name>
</gene>
<reference evidence="11 12" key="1">
    <citation type="submission" date="2024-11" db="EMBL/GenBank/DDBJ databases">
        <title>Chromosome-level genome assembly of the freshwater bivalve Anodonta woodiana.</title>
        <authorList>
            <person name="Chen X."/>
        </authorList>
    </citation>
    <scope>NUCLEOTIDE SEQUENCE [LARGE SCALE GENOMIC DNA]</scope>
    <source>
        <strain evidence="11">MN2024</strain>
        <tissue evidence="11">Gills</tissue>
    </source>
</reference>
<keyword evidence="5" id="KW-0970">Cilium biogenesis/degradation</keyword>
<keyword evidence="8" id="KW-0966">Cell projection</keyword>
<evidence type="ECO:0000313" key="11">
    <source>
        <dbReference type="EMBL" id="KAL3891458.1"/>
    </source>
</evidence>
<dbReference type="InterPro" id="IPR057979">
    <property type="entry name" value="TPR_IFT121"/>
</dbReference>
<dbReference type="PANTHER" id="PTHR14920:SF3">
    <property type="entry name" value="WD REPEAT-CONTAINING PROTEIN 35-LIKE PROTEIN"/>
    <property type="match status" value="1"/>
</dbReference>
<keyword evidence="6" id="KW-0969">Cilium</keyword>
<evidence type="ECO:0000256" key="3">
    <source>
        <dbReference type="ARBA" id="ARBA00022574"/>
    </source>
</evidence>
<keyword evidence="12" id="KW-1185">Reference proteome</keyword>
<organism evidence="11 12">
    <name type="scientific">Sinanodonta woodiana</name>
    <name type="common">Chinese pond mussel</name>
    <name type="synonym">Anodonta woodiana</name>
    <dbReference type="NCBI Taxonomy" id="1069815"/>
    <lineage>
        <taxon>Eukaryota</taxon>
        <taxon>Metazoa</taxon>
        <taxon>Spiralia</taxon>
        <taxon>Lophotrochozoa</taxon>
        <taxon>Mollusca</taxon>
        <taxon>Bivalvia</taxon>
        <taxon>Autobranchia</taxon>
        <taxon>Heteroconchia</taxon>
        <taxon>Palaeoheterodonta</taxon>
        <taxon>Unionida</taxon>
        <taxon>Unionoidea</taxon>
        <taxon>Unionidae</taxon>
        <taxon>Unioninae</taxon>
        <taxon>Sinanodonta</taxon>
    </lineage>
</organism>
<dbReference type="InterPro" id="IPR040379">
    <property type="entry name" value="WDR19/dyf-2"/>
</dbReference>
<evidence type="ECO:0000256" key="8">
    <source>
        <dbReference type="ARBA" id="ARBA00023273"/>
    </source>
</evidence>
<evidence type="ECO:0000256" key="6">
    <source>
        <dbReference type="ARBA" id="ARBA00023069"/>
    </source>
</evidence>
<keyword evidence="2" id="KW-0963">Cytoplasm</keyword>
<dbReference type="Pfam" id="PF23145">
    <property type="entry name" value="Zf_2nd_IFT121"/>
    <property type="match status" value="1"/>
</dbReference>
<keyword evidence="7" id="KW-0206">Cytoskeleton</keyword>
<proteinExistence type="predicted"/>
<evidence type="ECO:0000256" key="5">
    <source>
        <dbReference type="ARBA" id="ARBA00022794"/>
    </source>
</evidence>
<evidence type="ECO:0000256" key="4">
    <source>
        <dbReference type="ARBA" id="ARBA00022737"/>
    </source>
</evidence>
<comment type="subcellular location">
    <subcellularLocation>
        <location evidence="1">Cytoplasm</location>
        <location evidence="1">Cytoskeleton</location>
        <location evidence="1">Cilium basal body</location>
    </subcellularLocation>
</comment>